<keyword evidence="3" id="KW-1185">Reference proteome</keyword>
<feature type="compositionally biased region" description="Basic residues" evidence="1">
    <location>
        <begin position="38"/>
        <end position="47"/>
    </location>
</feature>
<feature type="region of interest" description="Disordered" evidence="1">
    <location>
        <begin position="204"/>
        <end position="308"/>
    </location>
</feature>
<dbReference type="EMBL" id="DS268562">
    <property type="protein sequence ID" value="EFO90130.1"/>
    <property type="molecule type" value="Genomic_DNA"/>
</dbReference>
<organism evidence="3">
    <name type="scientific">Caenorhabditis remanei</name>
    <name type="common">Caenorhabditis vulgaris</name>
    <dbReference type="NCBI Taxonomy" id="31234"/>
    <lineage>
        <taxon>Eukaryota</taxon>
        <taxon>Metazoa</taxon>
        <taxon>Ecdysozoa</taxon>
        <taxon>Nematoda</taxon>
        <taxon>Chromadorea</taxon>
        <taxon>Rhabditida</taxon>
        <taxon>Rhabditina</taxon>
        <taxon>Rhabditomorpha</taxon>
        <taxon>Rhabditoidea</taxon>
        <taxon>Rhabditidae</taxon>
        <taxon>Peloderinae</taxon>
        <taxon>Caenorhabditis</taxon>
    </lineage>
</organism>
<protein>
    <submittedName>
        <fullName evidence="2">Uncharacterized protein</fullName>
    </submittedName>
</protein>
<feature type="compositionally biased region" description="Acidic residues" evidence="1">
    <location>
        <begin position="210"/>
        <end position="219"/>
    </location>
</feature>
<feature type="region of interest" description="Disordered" evidence="1">
    <location>
        <begin position="1"/>
        <end position="73"/>
    </location>
</feature>
<accession>E3N970</accession>
<feature type="compositionally biased region" description="Polar residues" evidence="1">
    <location>
        <begin position="255"/>
        <end position="266"/>
    </location>
</feature>
<dbReference type="AlphaFoldDB" id="E3N970"/>
<dbReference type="eggNOG" id="ENOG502TKB0">
    <property type="taxonomic scope" value="Eukaryota"/>
</dbReference>
<dbReference type="Proteomes" id="UP000008281">
    <property type="component" value="Unassembled WGS sequence"/>
</dbReference>
<dbReference type="STRING" id="31234.E3N970"/>
<reference evidence="2" key="1">
    <citation type="submission" date="2007-07" db="EMBL/GenBank/DDBJ databases">
        <title>PCAP assembly of the Caenorhabditis remanei genome.</title>
        <authorList>
            <consortium name="The Caenorhabditis remanei Sequencing Consortium"/>
            <person name="Wilson R.K."/>
        </authorList>
    </citation>
    <scope>NUCLEOTIDE SEQUENCE [LARGE SCALE GENOMIC DNA]</scope>
    <source>
        <strain evidence="2">PB4641</strain>
    </source>
</reference>
<evidence type="ECO:0000313" key="3">
    <source>
        <dbReference type="Proteomes" id="UP000008281"/>
    </source>
</evidence>
<name>E3N970_CAERE</name>
<proteinExistence type="predicted"/>
<feature type="compositionally biased region" description="Polar residues" evidence="1">
    <location>
        <begin position="62"/>
        <end position="73"/>
    </location>
</feature>
<evidence type="ECO:0000313" key="2">
    <source>
        <dbReference type="EMBL" id="EFO90130.1"/>
    </source>
</evidence>
<feature type="region of interest" description="Disordered" evidence="1">
    <location>
        <begin position="85"/>
        <end position="164"/>
    </location>
</feature>
<feature type="compositionally biased region" description="Polar residues" evidence="1">
    <location>
        <begin position="13"/>
        <end position="24"/>
    </location>
</feature>
<feature type="compositionally biased region" description="Basic and acidic residues" evidence="1">
    <location>
        <begin position="235"/>
        <end position="245"/>
    </location>
</feature>
<sequence>MLTFAESERGGANSRNSNFQQATTPKKKSPPSANLSKSKGKPRKQSRKNSDIDWEPPVQPPSKITPTIPTVSIIDSSIEPTQLLSATGRPLRATRLAPRQVYNIEEEVKKKTRKKKKKKEEPTEFDRDVDETKEERQKQSIRAAVNCGFRMPPSDYIAPPLPADKSQWTREDYRIHQFGNVQASLRDFRPDYLDNRSALLHKIEKRLESSDEEEEEEETAPSSVTDSQNSESDNESQKEMEDRENNNVSEPEEQPSCSMDQPSQSHAIPDYDYDDDIDWSQPSTSTAPPPKKPRYDSLPMLKDSNFWG</sequence>
<dbReference type="InParanoid" id="E3N970"/>
<feature type="compositionally biased region" description="Polar residues" evidence="1">
    <location>
        <begin position="220"/>
        <end position="231"/>
    </location>
</feature>
<dbReference type="OrthoDB" id="10680555at2759"/>
<dbReference type="HOGENOM" id="CLU_903825_0_0_1"/>
<gene>
    <name evidence="2" type="ORF">CRE_24763</name>
</gene>
<evidence type="ECO:0000256" key="1">
    <source>
        <dbReference type="SAM" id="MobiDB-lite"/>
    </source>
</evidence>